<sequence>MSTAQKDIWLAQKLMPEVPNNSLVVSDVRGPVEAAVMEAALRRVLAETEVLRAGFEEGPDGLRQVVHESVDWSPFFADVSGDPDPEAAAREAAREAARRPFAFGGEVLFRAGLVTLAADRHFMILVMHHLVTDGFGVFMVLERVAEVYTALLRGQAVPETRLTGPEEIYREDARYLGSDESTADREFWRTYLADAPAAARLPGDGGTG</sequence>
<dbReference type="GO" id="GO:0008610">
    <property type="term" value="P:lipid biosynthetic process"/>
    <property type="evidence" value="ECO:0007669"/>
    <property type="project" value="UniProtKB-ARBA"/>
</dbReference>
<dbReference type="PANTHER" id="PTHR45527:SF1">
    <property type="entry name" value="FATTY ACID SYNTHASE"/>
    <property type="match status" value="1"/>
</dbReference>
<dbReference type="GO" id="GO:0003824">
    <property type="term" value="F:catalytic activity"/>
    <property type="evidence" value="ECO:0007669"/>
    <property type="project" value="InterPro"/>
</dbReference>
<comment type="caution">
    <text evidence="2">The sequence shown here is derived from an EMBL/GenBank/DDBJ whole genome shotgun (WGS) entry which is preliminary data.</text>
</comment>
<dbReference type="PANTHER" id="PTHR45527">
    <property type="entry name" value="NONRIBOSOMAL PEPTIDE SYNTHETASE"/>
    <property type="match status" value="1"/>
</dbReference>
<name>A0A6L9QJQ1_9ACTN</name>
<dbReference type="GO" id="GO:0005737">
    <property type="term" value="C:cytoplasm"/>
    <property type="evidence" value="ECO:0007669"/>
    <property type="project" value="TreeGrafter"/>
</dbReference>
<dbReference type="SUPFAM" id="SSF52777">
    <property type="entry name" value="CoA-dependent acyltransferases"/>
    <property type="match status" value="1"/>
</dbReference>
<protein>
    <submittedName>
        <fullName evidence="2">Non-ribosomal peptide synthetase</fullName>
    </submittedName>
</protein>
<dbReference type="Gene3D" id="3.30.559.10">
    <property type="entry name" value="Chloramphenicol acetyltransferase-like domain"/>
    <property type="match status" value="1"/>
</dbReference>
<reference evidence="2 3" key="1">
    <citation type="submission" date="2020-01" db="EMBL/GenBank/DDBJ databases">
        <title>Insect and environment-associated Actinomycetes.</title>
        <authorList>
            <person name="Currrie C."/>
            <person name="Chevrette M."/>
            <person name="Carlson C."/>
            <person name="Stubbendieck R."/>
            <person name="Wendt-Pienkowski E."/>
        </authorList>
    </citation>
    <scope>NUCLEOTIDE SEQUENCE [LARGE SCALE GENOMIC DNA]</scope>
    <source>
        <strain evidence="2 3">SID10258</strain>
    </source>
</reference>
<dbReference type="GO" id="GO:0044550">
    <property type="term" value="P:secondary metabolite biosynthetic process"/>
    <property type="evidence" value="ECO:0007669"/>
    <property type="project" value="TreeGrafter"/>
</dbReference>
<organism evidence="2 3">
    <name type="scientific">Actinomadura bangladeshensis</name>
    <dbReference type="NCBI Taxonomy" id="453573"/>
    <lineage>
        <taxon>Bacteria</taxon>
        <taxon>Bacillati</taxon>
        <taxon>Actinomycetota</taxon>
        <taxon>Actinomycetes</taxon>
        <taxon>Streptosporangiales</taxon>
        <taxon>Thermomonosporaceae</taxon>
        <taxon>Actinomadura</taxon>
    </lineage>
</organism>
<dbReference type="AlphaFoldDB" id="A0A6L9QJQ1"/>
<dbReference type="InterPro" id="IPR001242">
    <property type="entry name" value="Condensation_dom"/>
</dbReference>
<dbReference type="Pfam" id="PF00668">
    <property type="entry name" value="Condensation"/>
    <property type="match status" value="1"/>
</dbReference>
<accession>A0A6L9QJQ1</accession>
<proteinExistence type="predicted"/>
<feature type="non-terminal residue" evidence="2">
    <location>
        <position position="208"/>
    </location>
</feature>
<dbReference type="RefSeq" id="WP_203596794.1">
    <property type="nucleotide sequence ID" value="NZ_JAAGLI010000592.1"/>
</dbReference>
<evidence type="ECO:0000313" key="2">
    <source>
        <dbReference type="EMBL" id="NEA25342.1"/>
    </source>
</evidence>
<gene>
    <name evidence="2" type="ORF">G3I70_23060</name>
</gene>
<dbReference type="InterPro" id="IPR023213">
    <property type="entry name" value="CAT-like_dom_sf"/>
</dbReference>
<feature type="domain" description="Condensation" evidence="1">
    <location>
        <begin position="2"/>
        <end position="204"/>
    </location>
</feature>
<dbReference type="Proteomes" id="UP000475532">
    <property type="component" value="Unassembled WGS sequence"/>
</dbReference>
<evidence type="ECO:0000259" key="1">
    <source>
        <dbReference type="Pfam" id="PF00668"/>
    </source>
</evidence>
<evidence type="ECO:0000313" key="3">
    <source>
        <dbReference type="Proteomes" id="UP000475532"/>
    </source>
</evidence>
<dbReference type="GO" id="GO:0031177">
    <property type="term" value="F:phosphopantetheine binding"/>
    <property type="evidence" value="ECO:0007669"/>
    <property type="project" value="TreeGrafter"/>
</dbReference>
<dbReference type="GO" id="GO:0043041">
    <property type="term" value="P:amino acid activation for nonribosomal peptide biosynthetic process"/>
    <property type="evidence" value="ECO:0007669"/>
    <property type="project" value="TreeGrafter"/>
</dbReference>
<dbReference type="EMBL" id="JAAGLI010000592">
    <property type="protein sequence ID" value="NEA25342.1"/>
    <property type="molecule type" value="Genomic_DNA"/>
</dbReference>